<dbReference type="Gene3D" id="1.20.1270.370">
    <property type="match status" value="1"/>
</dbReference>
<dbReference type="EMBL" id="JXSU01000008">
    <property type="protein sequence ID" value="KIS22138.1"/>
    <property type="molecule type" value="Genomic_DNA"/>
</dbReference>
<dbReference type="Gene3D" id="3.40.50.11890">
    <property type="match status" value="1"/>
</dbReference>
<comment type="cofactor">
    <cofactor evidence="1">
        <name>[4Fe-4S] cluster</name>
        <dbReference type="ChEBI" id="CHEBI:49883"/>
    </cofactor>
</comment>
<evidence type="ECO:0008006" key="6">
    <source>
        <dbReference type="Google" id="ProtNLM"/>
    </source>
</evidence>
<dbReference type="RefSeq" id="WP_043032538.1">
    <property type="nucleotide sequence ID" value="NZ_JXSU01000008.1"/>
</dbReference>
<dbReference type="InterPro" id="IPR047678">
    <property type="entry name" value="YjiM-like"/>
</dbReference>
<protein>
    <recommendedName>
        <fullName evidence="6">2-hydroxyglutaryl-CoA dehydratase</fullName>
    </recommendedName>
</protein>
<dbReference type="HOGENOM" id="CLU_053697_1_1_9"/>
<sequence>MNKLPDFIKDFSEAKRNSFVKMKEIKDEGGKIVGVYCGFAPWEVIAASGAVGAWLCGMDEEPIDDAEKHLPRNLCPLIKSSYGFALTEKCPFYYFSDMLLGETTCDGKKKMYEALSKMKPMHVMNIPQTPYGKDSYSYYKKAIIKLKEELEKNLNVEITEEKLKEKIKLRNRERTALRDYYSLSKLCPPPMTGYNLRRVIQGTLYLSDKEKEIEDINNIIRETMKKYNEGERPVSKEAKRILVTGCPLGDSTEKVIEAIEDNGGVVVCYENCSDAKDESLLVDEEKNPMDALTERYLRTACACMSPNDNRIEYLDYLIDEYRVEGVVEVILQACHTYNIESHRIKTFVTNNKKVAYLKIETDYSKRDLGQLKTRVEAFIEML</sequence>
<accession>A0A0D0ZTS4</accession>
<dbReference type="OrthoDB" id="9810278at2"/>
<dbReference type="AlphaFoldDB" id="A0A0D0ZTS4"/>
<dbReference type="PATRIC" id="fig|1379739.3.peg.3759"/>
<dbReference type="Proteomes" id="UP000032250">
    <property type="component" value="Unassembled WGS sequence"/>
</dbReference>
<keyword evidence="3" id="KW-0408">Iron</keyword>
<evidence type="ECO:0000256" key="1">
    <source>
        <dbReference type="ARBA" id="ARBA00001966"/>
    </source>
</evidence>
<keyword evidence="3" id="KW-0479">Metal-binding</keyword>
<evidence type="ECO:0000256" key="2">
    <source>
        <dbReference type="ARBA" id="ARBA00005806"/>
    </source>
</evidence>
<dbReference type="Gene3D" id="3.40.50.11900">
    <property type="match status" value="1"/>
</dbReference>
<dbReference type="PANTHER" id="PTHR30548">
    <property type="entry name" value="2-HYDROXYGLUTARYL-COA DEHYDRATASE, D-COMPONENT-RELATED"/>
    <property type="match status" value="1"/>
</dbReference>
<comment type="similarity">
    <text evidence="2">Belongs to the FldB/FldC dehydratase alpha/beta subunit family.</text>
</comment>
<organism evidence="4 5">
    <name type="scientific">Clostridium botulinum B2 450</name>
    <dbReference type="NCBI Taxonomy" id="1379739"/>
    <lineage>
        <taxon>Bacteria</taxon>
        <taxon>Bacillati</taxon>
        <taxon>Bacillota</taxon>
        <taxon>Clostridia</taxon>
        <taxon>Eubacteriales</taxon>
        <taxon>Clostridiaceae</taxon>
        <taxon>Clostridium</taxon>
    </lineage>
</organism>
<dbReference type="GO" id="GO:0051536">
    <property type="term" value="F:iron-sulfur cluster binding"/>
    <property type="evidence" value="ECO:0007669"/>
    <property type="project" value="UniProtKB-KW"/>
</dbReference>
<dbReference type="NCBIfam" id="NF040772">
    <property type="entry name" value="double_cubane"/>
    <property type="match status" value="1"/>
</dbReference>
<dbReference type="Pfam" id="PF06050">
    <property type="entry name" value="HGD-D"/>
    <property type="match status" value="1"/>
</dbReference>
<evidence type="ECO:0000256" key="3">
    <source>
        <dbReference type="ARBA" id="ARBA00023014"/>
    </source>
</evidence>
<name>A0A0D0ZTS4_CLOBO</name>
<evidence type="ECO:0000313" key="4">
    <source>
        <dbReference type="EMBL" id="KIS22138.1"/>
    </source>
</evidence>
<proteinExistence type="inferred from homology"/>
<comment type="caution">
    <text evidence="4">The sequence shown here is derived from an EMBL/GenBank/DDBJ whole genome shotgun (WGS) entry which is preliminary data.</text>
</comment>
<dbReference type="GO" id="GO:0016836">
    <property type="term" value="F:hydro-lyase activity"/>
    <property type="evidence" value="ECO:0007669"/>
    <property type="project" value="UniProtKB-ARBA"/>
</dbReference>
<gene>
    <name evidence="4" type="ORF">N495_16795</name>
</gene>
<reference evidence="4 5" key="1">
    <citation type="submission" date="2014-06" db="EMBL/GenBank/DDBJ databases">
        <title>Genome characterization of distinct group I Clostridium botulinum lineages.</title>
        <authorList>
            <person name="Giordani F."/>
            <person name="Anselmo A."/>
            <person name="Fillo S."/>
            <person name="Palozzi A.M."/>
            <person name="Fortunato A."/>
            <person name="Gentile B."/>
            <person name="Ciammaruconi A."/>
            <person name="Anniballi F."/>
            <person name="De Medici D."/>
            <person name="Lista F."/>
        </authorList>
    </citation>
    <scope>NUCLEOTIDE SEQUENCE [LARGE SCALE GENOMIC DNA]</scope>
    <source>
        <strain evidence="4 5">B2 450</strain>
    </source>
</reference>
<evidence type="ECO:0000313" key="5">
    <source>
        <dbReference type="Proteomes" id="UP000032250"/>
    </source>
</evidence>
<keyword evidence="3" id="KW-0411">Iron-sulfur</keyword>
<dbReference type="InterPro" id="IPR010327">
    <property type="entry name" value="FldB/FldC_alpha/beta"/>
</dbReference>
<dbReference type="PANTHER" id="PTHR30548:SF6">
    <property type="entry name" value="DEHYDRATASE SUBUNIT YJIM-RELATED"/>
    <property type="match status" value="1"/>
</dbReference>